<protein>
    <submittedName>
        <fullName evidence="6">OmpA/MotB domain protein</fullName>
    </submittedName>
</protein>
<dbReference type="InterPro" id="IPR006664">
    <property type="entry name" value="OMP_bac"/>
</dbReference>
<keyword evidence="7" id="KW-1185">Reference proteome</keyword>
<sequence>MVFSQSDTYRPKLRIYPHFGIGWAFPPSIDPQNSGLVLEKKILRNYVIGDIITSSGQTKSIYKMTNSIGLDFNYQIAKRWSVNLGLNRAMQVNILNDPDPIRLSNNTEYTIWIYAYKYSSIALGFRYNRFDKFFQLNSHVANIAQEAITNDNSSGSGVITNGNGLSSTTLALKNKTFIIAPEFGVTGVSSFDLPMELSVGAYIPTSFFLKQEATFFRNNSPAGTNLLKFNQGALWIKVKVPITLWTRSARKPKLEVVSKANLPKVIEYEGRKVSTGEKVVLRNIQFEQGKSALSTTAMAELDRIEDLMNQSSSMIIEIIGHTSDEGDRNSNIELSLIRAKACKEYLVKNGIKANRIQVRGMGPDQPISKIDKSLNRRVEMQIIRM</sequence>
<gene>
    <name evidence="6" type="ordered locus">Emtol_2091</name>
</gene>
<dbReference type="SUPFAM" id="SSF103088">
    <property type="entry name" value="OmpA-like"/>
    <property type="match status" value="1"/>
</dbReference>
<dbReference type="CDD" id="cd07185">
    <property type="entry name" value="OmpA_C-like"/>
    <property type="match status" value="1"/>
</dbReference>
<dbReference type="InterPro" id="IPR036737">
    <property type="entry name" value="OmpA-like_sf"/>
</dbReference>
<accession>A0ABN4ALT1</accession>
<dbReference type="Proteomes" id="UP000002875">
    <property type="component" value="Chromosome"/>
</dbReference>
<keyword evidence="2 4" id="KW-0472">Membrane</keyword>
<feature type="domain" description="OmpA-like" evidence="5">
    <location>
        <begin position="273"/>
        <end position="385"/>
    </location>
</feature>
<comment type="subcellular location">
    <subcellularLocation>
        <location evidence="1">Cell outer membrane</location>
    </subcellularLocation>
</comment>
<evidence type="ECO:0000313" key="7">
    <source>
        <dbReference type="Proteomes" id="UP000002875"/>
    </source>
</evidence>
<dbReference type="Gene3D" id="3.30.1330.60">
    <property type="entry name" value="OmpA-like domain"/>
    <property type="match status" value="1"/>
</dbReference>
<dbReference type="PROSITE" id="PS51123">
    <property type="entry name" value="OMPA_2"/>
    <property type="match status" value="1"/>
</dbReference>
<evidence type="ECO:0000259" key="5">
    <source>
        <dbReference type="PROSITE" id="PS51123"/>
    </source>
</evidence>
<dbReference type="PANTHER" id="PTHR30329:SF21">
    <property type="entry name" value="LIPOPROTEIN YIAD-RELATED"/>
    <property type="match status" value="1"/>
</dbReference>
<evidence type="ECO:0000256" key="3">
    <source>
        <dbReference type="ARBA" id="ARBA00023237"/>
    </source>
</evidence>
<dbReference type="Pfam" id="PF00691">
    <property type="entry name" value="OmpA"/>
    <property type="match status" value="1"/>
</dbReference>
<dbReference type="EMBL" id="CP002961">
    <property type="protein sequence ID" value="AFK03229.1"/>
    <property type="molecule type" value="Genomic_DNA"/>
</dbReference>
<dbReference type="PANTHER" id="PTHR30329">
    <property type="entry name" value="STATOR ELEMENT OF FLAGELLAR MOTOR COMPLEX"/>
    <property type="match status" value="1"/>
</dbReference>
<proteinExistence type="predicted"/>
<dbReference type="PRINTS" id="PR01021">
    <property type="entry name" value="OMPADOMAIN"/>
</dbReference>
<evidence type="ECO:0000256" key="4">
    <source>
        <dbReference type="PROSITE-ProRule" id="PRU00473"/>
    </source>
</evidence>
<evidence type="ECO:0000256" key="2">
    <source>
        <dbReference type="ARBA" id="ARBA00023136"/>
    </source>
</evidence>
<keyword evidence="3" id="KW-0998">Cell outer membrane</keyword>
<reference evidence="6 7" key="1">
    <citation type="submission" date="2011-07" db="EMBL/GenBank/DDBJ databases">
        <title>The complete genome of chromosome of Emticicia oligotrophica DSM 17448.</title>
        <authorList>
            <consortium name="US DOE Joint Genome Institute (JGI-PGF)"/>
            <person name="Lucas S."/>
            <person name="Han J."/>
            <person name="Lapidus A."/>
            <person name="Bruce D."/>
            <person name="Goodwin L."/>
            <person name="Pitluck S."/>
            <person name="Peters L."/>
            <person name="Kyrpides N."/>
            <person name="Mavromatis K."/>
            <person name="Ivanova N."/>
            <person name="Ovchinnikova G."/>
            <person name="Teshima H."/>
            <person name="Detter J.C."/>
            <person name="Tapia R."/>
            <person name="Han C."/>
            <person name="Land M."/>
            <person name="Hauser L."/>
            <person name="Markowitz V."/>
            <person name="Cheng J.-F."/>
            <person name="Hugenholtz P."/>
            <person name="Woyke T."/>
            <person name="Wu D."/>
            <person name="Tindall B."/>
            <person name="Pomrenke H."/>
            <person name="Brambilla E."/>
            <person name="Klenk H.-P."/>
            <person name="Eisen J.A."/>
        </authorList>
    </citation>
    <scope>NUCLEOTIDE SEQUENCE [LARGE SCALE GENOMIC DNA]</scope>
    <source>
        <strain evidence="6 7">DSM 17448</strain>
    </source>
</reference>
<dbReference type="InterPro" id="IPR050330">
    <property type="entry name" value="Bact_OuterMem_StrucFunc"/>
</dbReference>
<organism evidence="6 7">
    <name type="scientific">Emticicia oligotrophica (strain DSM 17448 / CIP 109782 / MTCC 6937 / GPTSA100-15)</name>
    <dbReference type="NCBI Taxonomy" id="929562"/>
    <lineage>
        <taxon>Bacteria</taxon>
        <taxon>Pseudomonadati</taxon>
        <taxon>Bacteroidota</taxon>
        <taxon>Cytophagia</taxon>
        <taxon>Cytophagales</taxon>
        <taxon>Leadbetterellaceae</taxon>
        <taxon>Emticicia</taxon>
    </lineage>
</organism>
<evidence type="ECO:0000256" key="1">
    <source>
        <dbReference type="ARBA" id="ARBA00004442"/>
    </source>
</evidence>
<name>A0ABN4ALT1_EMTOG</name>
<evidence type="ECO:0000313" key="6">
    <source>
        <dbReference type="EMBL" id="AFK03229.1"/>
    </source>
</evidence>
<dbReference type="InterPro" id="IPR006665">
    <property type="entry name" value="OmpA-like"/>
</dbReference>